<proteinExistence type="predicted"/>
<evidence type="ECO:0000313" key="2">
    <source>
        <dbReference type="Proteomes" id="UP000194127"/>
    </source>
</evidence>
<reference evidence="1 2" key="1">
    <citation type="submission" date="2017-04" db="EMBL/GenBank/DDBJ databases">
        <title>Genome Sequence of the Model Brown-Rot Fungus Postia placenta SB12.</title>
        <authorList>
            <consortium name="DOE Joint Genome Institute"/>
            <person name="Gaskell J."/>
            <person name="Kersten P."/>
            <person name="Larrondo L.F."/>
            <person name="Canessa P."/>
            <person name="Martinez D."/>
            <person name="Hibbett D."/>
            <person name="Schmoll M."/>
            <person name="Kubicek C.P."/>
            <person name="Martinez A.T."/>
            <person name="Yadav J."/>
            <person name="Master E."/>
            <person name="Magnuson J.K."/>
            <person name="James T."/>
            <person name="Yaver D."/>
            <person name="Berka R."/>
            <person name="Labutti K."/>
            <person name="Lipzen A."/>
            <person name="Aerts A."/>
            <person name="Barry K."/>
            <person name="Henrissat B."/>
            <person name="Blanchette R."/>
            <person name="Grigoriev I."/>
            <person name="Cullen D."/>
        </authorList>
    </citation>
    <scope>NUCLEOTIDE SEQUENCE [LARGE SCALE GENOMIC DNA]</scope>
    <source>
        <strain evidence="1 2">MAD-698-R-SB12</strain>
    </source>
</reference>
<sequence length="138" mass="14860">MSTPVELISTVVLCRFFLNLRQFSSPDIIDSDTSSHASSFSSFASRIIGNLGEMLEDYPQAPEDDFEGELDGLNDVEDVDGAVDLDGSAVPSSYADKAQTQMATIAVLEQETYEGGASNHEFPEAPDEGFSQSVIDIV</sequence>
<dbReference type="AlphaFoldDB" id="A0A1X6MYM2"/>
<name>A0A1X6MYM2_9APHY</name>
<dbReference type="RefSeq" id="XP_024338272.1">
    <property type="nucleotide sequence ID" value="XM_024480891.1"/>
</dbReference>
<dbReference type="GeneID" id="36325841"/>
<accession>A0A1X6MYM2</accession>
<evidence type="ECO:0000313" key="1">
    <source>
        <dbReference type="EMBL" id="OSX61478.1"/>
    </source>
</evidence>
<gene>
    <name evidence="1" type="ORF">POSPLADRAFT_1057245</name>
</gene>
<dbReference type="EMBL" id="KZ110598">
    <property type="protein sequence ID" value="OSX61478.1"/>
    <property type="molecule type" value="Genomic_DNA"/>
</dbReference>
<protein>
    <submittedName>
        <fullName evidence="1">Uncharacterized protein</fullName>
    </submittedName>
</protein>
<dbReference type="Proteomes" id="UP000194127">
    <property type="component" value="Unassembled WGS sequence"/>
</dbReference>
<organism evidence="1 2">
    <name type="scientific">Postia placenta MAD-698-R-SB12</name>
    <dbReference type="NCBI Taxonomy" id="670580"/>
    <lineage>
        <taxon>Eukaryota</taxon>
        <taxon>Fungi</taxon>
        <taxon>Dikarya</taxon>
        <taxon>Basidiomycota</taxon>
        <taxon>Agaricomycotina</taxon>
        <taxon>Agaricomycetes</taxon>
        <taxon>Polyporales</taxon>
        <taxon>Adustoporiaceae</taxon>
        <taxon>Rhodonia</taxon>
    </lineage>
</organism>
<keyword evidence="2" id="KW-1185">Reference proteome</keyword>